<evidence type="ECO:0000313" key="2">
    <source>
        <dbReference type="Proteomes" id="UP000199321"/>
    </source>
</evidence>
<evidence type="ECO:0000313" key="1">
    <source>
        <dbReference type="EMBL" id="SDE49845.1"/>
    </source>
</evidence>
<keyword evidence="2" id="KW-1185">Reference proteome</keyword>
<accession>A0A1G7DGB8</accession>
<reference evidence="1 2" key="1">
    <citation type="submission" date="2016-10" db="EMBL/GenBank/DDBJ databases">
        <authorList>
            <person name="de Groot N.N."/>
        </authorList>
    </citation>
    <scope>NUCLEOTIDE SEQUENCE [LARGE SCALE GENOMIC DNA]</scope>
    <source>
        <strain evidence="1 2">DSM 16195</strain>
    </source>
</reference>
<dbReference type="EMBL" id="FNBA01000001">
    <property type="protein sequence ID" value="SDE49845.1"/>
    <property type="molecule type" value="Genomic_DNA"/>
</dbReference>
<gene>
    <name evidence="1" type="ORF">SAMN05421855_101927</name>
</gene>
<protein>
    <submittedName>
        <fullName evidence="1">Uncharacterized protein</fullName>
    </submittedName>
</protein>
<dbReference type="Proteomes" id="UP000199321">
    <property type="component" value="Unassembled WGS sequence"/>
</dbReference>
<dbReference type="RefSeq" id="WP_093141091.1">
    <property type="nucleotide sequence ID" value="NZ_BMWO01000001.1"/>
</dbReference>
<organism evidence="1 2">
    <name type="scientific">Ulvibacter litoralis</name>
    <dbReference type="NCBI Taxonomy" id="227084"/>
    <lineage>
        <taxon>Bacteria</taxon>
        <taxon>Pseudomonadati</taxon>
        <taxon>Bacteroidota</taxon>
        <taxon>Flavobacteriia</taxon>
        <taxon>Flavobacteriales</taxon>
        <taxon>Flavobacteriaceae</taxon>
        <taxon>Ulvibacter</taxon>
    </lineage>
</organism>
<sequence>MKNEESKVYLLKVEYSVIDVKKKKKKVIQKNQKMFMVRDLESLDDKFKELQGSLIEVNKEGKSTFIGQVVNSLKKYGSNCHQTYLSILRA</sequence>
<dbReference type="AlphaFoldDB" id="A0A1G7DGB8"/>
<dbReference type="OrthoDB" id="1447688at2"/>
<proteinExistence type="predicted"/>
<name>A0A1G7DGB8_9FLAO</name>